<dbReference type="GO" id="GO:0003676">
    <property type="term" value="F:nucleic acid binding"/>
    <property type="evidence" value="ECO:0007669"/>
    <property type="project" value="InterPro"/>
</dbReference>
<dbReference type="Gene3D" id="3.30.420.10">
    <property type="entry name" value="Ribonuclease H-like superfamily/Ribonuclease H"/>
    <property type="match status" value="1"/>
</dbReference>
<dbReference type="RefSeq" id="YP_009807969.1">
    <property type="nucleotide sequence ID" value="NC_048033.1"/>
</dbReference>
<protein>
    <submittedName>
        <fullName evidence="1">Uncharacterized protein</fullName>
    </submittedName>
</protein>
<keyword evidence="2" id="KW-1185">Reference proteome</keyword>
<evidence type="ECO:0000313" key="2">
    <source>
        <dbReference type="Proteomes" id="UP000523591"/>
    </source>
</evidence>
<dbReference type="Proteomes" id="UP000523591">
    <property type="component" value="Segment"/>
</dbReference>
<reference evidence="1 2" key="1">
    <citation type="journal article" date="2010" name="ISME J.">
        <title>Metagenome of the Mediterranean deep chlorophyll maximum studied by direct and fosmid library 454 pyrosequencing.</title>
        <authorList>
            <person name="Ghai R."/>
            <person name="Martin-Cuadrado A.B."/>
            <person name="Molto A.G."/>
            <person name="Heredia I.G."/>
            <person name="Cabrera R."/>
            <person name="Martin J."/>
            <person name="Verdu M."/>
            <person name="Deschamps P."/>
            <person name="Moreira D."/>
            <person name="Lopez-Garcia P."/>
            <person name="Mira A."/>
            <person name="Rodriguez-Valera F."/>
        </authorList>
    </citation>
    <scope>NUCLEOTIDE SEQUENCE [LARGE SCALE GENOMIC DNA]</scope>
</reference>
<dbReference type="SUPFAM" id="SSF53098">
    <property type="entry name" value="Ribonuclease H-like"/>
    <property type="match status" value="1"/>
</dbReference>
<proteinExistence type="predicted"/>
<dbReference type="InterPro" id="IPR036397">
    <property type="entry name" value="RNaseH_sf"/>
</dbReference>
<sequence length="81" mass="9757">MYHPNMMDIDKKRNIARMPLQLYGRHSLEAYGYRLGEYKGEFGKTTDWQDWSQEMQDYCVQDVQVTTKLCEHFRPYLTGSR</sequence>
<organism evidence="1 2">
    <name type="scientific">uncultured phage MedDCM-OCT-S05-C849</name>
    <dbReference type="NCBI Taxonomy" id="743565"/>
    <lineage>
        <taxon>Viruses</taxon>
        <taxon>Duplodnaviria</taxon>
        <taxon>Heunggongvirae</taxon>
        <taxon>Uroviricota</taxon>
        <taxon>Caudoviricetes</taxon>
        <taxon>Autographivirales</taxon>
        <taxon>Pagavirus</taxon>
        <taxon>Pagavirus S05C849</taxon>
    </lineage>
</organism>
<dbReference type="EMBL" id="GU943068">
    <property type="protein sequence ID" value="ADD95405.1"/>
    <property type="molecule type" value="Genomic_DNA"/>
</dbReference>
<dbReference type="GeneID" id="54998862"/>
<dbReference type="KEGG" id="vg:54998862"/>
<evidence type="ECO:0000313" key="1">
    <source>
        <dbReference type="EMBL" id="ADD95405.1"/>
    </source>
</evidence>
<name>D6PI54_9CAUD</name>
<accession>D6PI54</accession>
<dbReference type="InterPro" id="IPR012337">
    <property type="entry name" value="RNaseH-like_sf"/>
</dbReference>